<gene>
    <name evidence="3" type="ORF">CXG81DRAFT_18723</name>
</gene>
<evidence type="ECO:0000313" key="4">
    <source>
        <dbReference type="Proteomes" id="UP000274922"/>
    </source>
</evidence>
<dbReference type="STRING" id="1555241.A0A4P9X8A2"/>
<reference evidence="4" key="1">
    <citation type="journal article" date="2018" name="Nat. Microbiol.">
        <title>Leveraging single-cell genomics to expand the fungal tree of life.</title>
        <authorList>
            <person name="Ahrendt S.R."/>
            <person name="Quandt C.A."/>
            <person name="Ciobanu D."/>
            <person name="Clum A."/>
            <person name="Salamov A."/>
            <person name="Andreopoulos B."/>
            <person name="Cheng J.F."/>
            <person name="Woyke T."/>
            <person name="Pelin A."/>
            <person name="Henrissat B."/>
            <person name="Reynolds N.K."/>
            <person name="Benny G.L."/>
            <person name="Smith M.E."/>
            <person name="James T.Y."/>
            <person name="Grigoriev I.V."/>
        </authorList>
    </citation>
    <scope>NUCLEOTIDE SEQUENCE [LARGE SCALE GENOMIC DNA]</scope>
    <source>
        <strain evidence="4">ATCC 52028</strain>
    </source>
</reference>
<dbReference type="InterPro" id="IPR006575">
    <property type="entry name" value="RWD_dom"/>
</dbReference>
<feature type="region of interest" description="Disordered" evidence="1">
    <location>
        <begin position="185"/>
        <end position="260"/>
    </location>
</feature>
<keyword evidence="4" id="KW-1185">Reference proteome</keyword>
<dbReference type="PROSITE" id="PS50908">
    <property type="entry name" value="RWD"/>
    <property type="match status" value="1"/>
</dbReference>
<feature type="compositionally biased region" description="Low complexity" evidence="1">
    <location>
        <begin position="227"/>
        <end position="239"/>
    </location>
</feature>
<protein>
    <recommendedName>
        <fullName evidence="2">RWD domain-containing protein</fullName>
    </recommendedName>
</protein>
<dbReference type="EMBL" id="ML014170">
    <property type="protein sequence ID" value="RKP01503.1"/>
    <property type="molecule type" value="Genomic_DNA"/>
</dbReference>
<evidence type="ECO:0000256" key="1">
    <source>
        <dbReference type="SAM" id="MobiDB-lite"/>
    </source>
</evidence>
<evidence type="ECO:0000259" key="2">
    <source>
        <dbReference type="PROSITE" id="PS50908"/>
    </source>
</evidence>
<dbReference type="PANTHER" id="PTHR12292">
    <property type="entry name" value="RWD DOMAIN-CONTAINING PROTEIN"/>
    <property type="match status" value="1"/>
</dbReference>
<dbReference type="Proteomes" id="UP000274922">
    <property type="component" value="Unassembled WGS sequence"/>
</dbReference>
<dbReference type="SMART" id="SM00591">
    <property type="entry name" value="RWD"/>
    <property type="match status" value="1"/>
</dbReference>
<dbReference type="AlphaFoldDB" id="A0A4P9X8A2"/>
<dbReference type="CDD" id="cd23823">
    <property type="entry name" value="RWD_GCN2"/>
    <property type="match status" value="1"/>
</dbReference>
<dbReference type="InterPro" id="IPR040213">
    <property type="entry name" value="GIR2-like"/>
</dbReference>
<name>A0A4P9X8A2_9FUNG</name>
<dbReference type="InterPro" id="IPR016135">
    <property type="entry name" value="UBQ-conjugating_enzyme/RWD"/>
</dbReference>
<dbReference type="Pfam" id="PF05773">
    <property type="entry name" value="RWD"/>
    <property type="match status" value="1"/>
</dbReference>
<feature type="compositionally biased region" description="Basic and acidic residues" evidence="1">
    <location>
        <begin position="185"/>
        <end position="194"/>
    </location>
</feature>
<dbReference type="SUPFAM" id="SSF54495">
    <property type="entry name" value="UBC-like"/>
    <property type="match status" value="1"/>
</dbReference>
<feature type="domain" description="RWD" evidence="2">
    <location>
        <begin position="9"/>
        <end position="127"/>
    </location>
</feature>
<dbReference type="Gene3D" id="3.10.110.10">
    <property type="entry name" value="Ubiquitin Conjugating Enzyme"/>
    <property type="match status" value="1"/>
</dbReference>
<organism evidence="3 4">
    <name type="scientific">Caulochytrium protostelioides</name>
    <dbReference type="NCBI Taxonomy" id="1555241"/>
    <lineage>
        <taxon>Eukaryota</taxon>
        <taxon>Fungi</taxon>
        <taxon>Fungi incertae sedis</taxon>
        <taxon>Chytridiomycota</taxon>
        <taxon>Chytridiomycota incertae sedis</taxon>
        <taxon>Chytridiomycetes</taxon>
        <taxon>Caulochytriales</taxon>
        <taxon>Caulochytriaceae</taxon>
        <taxon>Caulochytrium</taxon>
    </lineage>
</organism>
<evidence type="ECO:0000313" key="3">
    <source>
        <dbReference type="EMBL" id="RKP01503.1"/>
    </source>
</evidence>
<dbReference type="OrthoDB" id="277175at2759"/>
<accession>A0A4P9X8A2</accession>
<sequence length="260" mass="28662">MDYEDEQVNELAALESIYLDEFRPGEPTVDPQDEGAYPRRTFEVVVNLDDITMPDAKMARPEVTLRFALPQTYPEVVPVINIAHVAQLAPKHQSALLTALRATADESVGMAMTMTIVAAAQETVERLLREEAAREAVLQREREEAREREVMKKFEGTKVTRETFTAWNTRFMAEMAAIEAKKKDAKTRADEAMRAKRPTGRQLFETDKSLASSDTGTFAPPPPPPAAAASNASEAVEVNSQLFQGLTIDSDSDSNDASAS</sequence>
<proteinExistence type="predicted"/>